<gene>
    <name evidence="1" type="ORF">KHA90_18605</name>
</gene>
<keyword evidence="2" id="KW-1185">Reference proteome</keyword>
<sequence length="119" mass="14631">MKYKIENYEYFDERAGMIKIVPSLYIEDHEQYGDYFLTEILNLSLDYLIEIVFYLEQLFEGKEEQYDFGYEVYSIECKKDISQVIDTFNEWKCIAEIPTEELYELTRDWRNYLIKFQNC</sequence>
<name>A0ABS5PFG3_9FLAO</name>
<dbReference type="RefSeq" id="WP_213304474.1">
    <property type="nucleotide sequence ID" value="NZ_JAGYVZ010000019.1"/>
</dbReference>
<reference evidence="1 2" key="1">
    <citation type="journal article" date="2018" name="Int. J. Syst. Evol. Microbiol.">
        <title>Flavobacterium chryseum sp. nov. and Flavobacterium psychroterrae sp. nov., novel environmental bacteria isolated from Antarctica.</title>
        <authorList>
            <person name="Kralova S."/>
            <person name="Svec P."/>
            <person name="Busse H.J."/>
            <person name="Stankova E."/>
            <person name="Vaczi P."/>
            <person name="Sedlacek I."/>
        </authorList>
    </citation>
    <scope>NUCLEOTIDE SEQUENCE [LARGE SCALE GENOMIC DNA]</scope>
    <source>
        <strain evidence="1 2">CCM 8827</strain>
    </source>
</reference>
<dbReference type="Proteomes" id="UP000722625">
    <property type="component" value="Unassembled WGS sequence"/>
</dbReference>
<evidence type="ECO:0000313" key="2">
    <source>
        <dbReference type="Proteomes" id="UP000722625"/>
    </source>
</evidence>
<proteinExistence type="predicted"/>
<organism evidence="1 2">
    <name type="scientific">Flavobacterium psychroterrae</name>
    <dbReference type="NCBI Taxonomy" id="2133767"/>
    <lineage>
        <taxon>Bacteria</taxon>
        <taxon>Pseudomonadati</taxon>
        <taxon>Bacteroidota</taxon>
        <taxon>Flavobacteriia</taxon>
        <taxon>Flavobacteriales</taxon>
        <taxon>Flavobacteriaceae</taxon>
        <taxon>Flavobacterium</taxon>
    </lineage>
</organism>
<accession>A0ABS5PFG3</accession>
<comment type="caution">
    <text evidence="1">The sequence shown here is derived from an EMBL/GenBank/DDBJ whole genome shotgun (WGS) entry which is preliminary data.</text>
</comment>
<dbReference type="EMBL" id="JAGYVZ010000019">
    <property type="protein sequence ID" value="MBS7233037.1"/>
    <property type="molecule type" value="Genomic_DNA"/>
</dbReference>
<protein>
    <submittedName>
        <fullName evidence="1">Uncharacterized protein</fullName>
    </submittedName>
</protein>
<evidence type="ECO:0000313" key="1">
    <source>
        <dbReference type="EMBL" id="MBS7233037.1"/>
    </source>
</evidence>